<comment type="similarity">
    <text evidence="1">Belongs to the ATP-dependent AMP-binding enzyme family.</text>
</comment>
<organism evidence="8 9">
    <name type="scientific">Scopulibacillus daqui</name>
    <dbReference type="NCBI Taxonomy" id="1469162"/>
    <lineage>
        <taxon>Bacteria</taxon>
        <taxon>Bacillati</taxon>
        <taxon>Bacillota</taxon>
        <taxon>Bacilli</taxon>
        <taxon>Bacillales</taxon>
        <taxon>Sporolactobacillaceae</taxon>
        <taxon>Scopulibacillus</taxon>
    </lineage>
</organism>
<keyword evidence="9" id="KW-1185">Reference proteome</keyword>
<evidence type="ECO:0000259" key="6">
    <source>
        <dbReference type="Pfam" id="PF13193"/>
    </source>
</evidence>
<evidence type="ECO:0000256" key="3">
    <source>
        <dbReference type="ARBA" id="ARBA00022741"/>
    </source>
</evidence>
<dbReference type="InterPro" id="IPR005914">
    <property type="entry name" value="Acac_CoA_synth"/>
</dbReference>
<reference evidence="8 9" key="1">
    <citation type="submission" date="2021-01" db="EMBL/GenBank/DDBJ databases">
        <title>Genomic Encyclopedia of Type Strains, Phase IV (KMG-IV): sequencing the most valuable type-strain genomes for metagenomic binning, comparative biology and taxonomic classification.</title>
        <authorList>
            <person name="Goeker M."/>
        </authorList>
    </citation>
    <scope>NUCLEOTIDE SEQUENCE [LARGE SCALE GENOMIC DNA]</scope>
    <source>
        <strain evidence="8 9">DSM 28236</strain>
    </source>
</reference>
<dbReference type="EMBL" id="JAFBER010000002">
    <property type="protein sequence ID" value="MBM7644433.1"/>
    <property type="molecule type" value="Genomic_DNA"/>
</dbReference>
<dbReference type="InterPro" id="IPR045851">
    <property type="entry name" value="AMP-bd_C_sf"/>
</dbReference>
<feature type="domain" description="Acetyl-coenzyme A synthetase N-terminal" evidence="7">
    <location>
        <begin position="42"/>
        <end position="97"/>
    </location>
</feature>
<comment type="caution">
    <text evidence="8">The sequence shown here is derived from an EMBL/GenBank/DDBJ whole genome shotgun (WGS) entry which is preliminary data.</text>
</comment>
<dbReference type="RefSeq" id="WP_205002395.1">
    <property type="nucleotide sequence ID" value="NZ_JAFBER010000002.1"/>
</dbReference>
<dbReference type="NCBIfam" id="TIGR01217">
    <property type="entry name" value="ac_ac_CoA_syn"/>
    <property type="match status" value="1"/>
</dbReference>
<dbReference type="InterPro" id="IPR032387">
    <property type="entry name" value="ACAS_N"/>
</dbReference>
<dbReference type="InterPro" id="IPR025110">
    <property type="entry name" value="AMP-bd_C"/>
</dbReference>
<evidence type="ECO:0000313" key="8">
    <source>
        <dbReference type="EMBL" id="MBM7644433.1"/>
    </source>
</evidence>
<dbReference type="GO" id="GO:0030729">
    <property type="term" value="F:acetoacetate-CoA ligase activity"/>
    <property type="evidence" value="ECO:0007669"/>
    <property type="project" value="UniProtKB-EC"/>
</dbReference>
<dbReference type="PANTHER" id="PTHR42921">
    <property type="entry name" value="ACETOACETYL-COA SYNTHETASE"/>
    <property type="match status" value="1"/>
</dbReference>
<gene>
    <name evidence="8" type="ORF">JOD45_000626</name>
</gene>
<dbReference type="Proteomes" id="UP000808914">
    <property type="component" value="Unassembled WGS sequence"/>
</dbReference>
<dbReference type="EC" id="6.2.1.16" evidence="8"/>
<evidence type="ECO:0000259" key="5">
    <source>
        <dbReference type="Pfam" id="PF00501"/>
    </source>
</evidence>
<keyword evidence="2 8" id="KW-0436">Ligase</keyword>
<proteinExistence type="inferred from homology"/>
<dbReference type="PROSITE" id="PS00455">
    <property type="entry name" value="AMP_BINDING"/>
    <property type="match status" value="1"/>
</dbReference>
<protein>
    <submittedName>
        <fullName evidence="8">Acetoacetyl-CoA synthetase</fullName>
        <ecNumber evidence="8">6.2.1.16</ecNumber>
    </submittedName>
</protein>
<evidence type="ECO:0000259" key="7">
    <source>
        <dbReference type="Pfam" id="PF16177"/>
    </source>
</evidence>
<evidence type="ECO:0000256" key="1">
    <source>
        <dbReference type="ARBA" id="ARBA00006432"/>
    </source>
</evidence>
<keyword evidence="3" id="KW-0547">Nucleotide-binding</keyword>
<evidence type="ECO:0000313" key="9">
    <source>
        <dbReference type="Proteomes" id="UP000808914"/>
    </source>
</evidence>
<name>A0ABS2PWK9_9BACL</name>
<dbReference type="Pfam" id="PF13193">
    <property type="entry name" value="AMP-binding_C"/>
    <property type="match status" value="1"/>
</dbReference>
<feature type="domain" description="AMP-binding enzyme C-terminal" evidence="6">
    <location>
        <begin position="547"/>
        <end position="621"/>
    </location>
</feature>
<dbReference type="InterPro" id="IPR042099">
    <property type="entry name" value="ANL_N_sf"/>
</dbReference>
<dbReference type="SUPFAM" id="SSF56801">
    <property type="entry name" value="Acetyl-CoA synthetase-like"/>
    <property type="match status" value="1"/>
</dbReference>
<sequence length="664" mass="74192">MAATIKEGNLLWEPPEDAIKQSAMVRYMNWLKENRGYQFSSYDELWQWSVTHLEDFWSSIWYFFDVKASVPYTTVLEDADMPGAKWFKGAKLNYAEHIFRHINKEKTAVIHASESRADGALTWKDLYEQTASIAEGLKQLGVKPGDRVVSYAPNIPETLIAFLACASIGAVWSSCSPDFGDLSVIDRFNQVEPKVMFTVDGYKYGGKSYNRLKTVANIQKAIPTLNHTIVIPCLNDHPDLNISGLKNVIKWEKVVHQHRNAPLSFEQVAFDHPLWILYSSGTTGIPKAIVQSQGGILLEHLKSIALQMDLNQDDRFFWFTTTGWMMWNVLVSGLLAGATVLLYDGNPGYPDMNTLWKFAEKTGMTYFGTSASYLSSCAKAGVEPGRIFDLRSLKAVGTTGSPLTVNGFQWVYEHVKKDLWLASVSGGTDLCTAFVGGSPLLPVHAGEIQCRTLGAAVEAFDDNGRPLIDAVGELVITKPMPSMPIYFWNDPDNKRYRDSYFDMYPGIWRHGDFIKITSRGSCIIYGRSDATINRGGIRMGTSEIYHAVEGVEEVADSLVVDVQNADGESFMPLFIVVRENVQLDESLKNKIKHRIRENCSPRHVPNDIFAVADIPKTLNGKKLEVPVKKILMGTPLEKAVNQGSLSNPDSLEFFVDLAERLNGR</sequence>
<dbReference type="Pfam" id="PF00501">
    <property type="entry name" value="AMP-binding"/>
    <property type="match status" value="1"/>
</dbReference>
<evidence type="ECO:0000256" key="4">
    <source>
        <dbReference type="ARBA" id="ARBA00022840"/>
    </source>
</evidence>
<evidence type="ECO:0000256" key="2">
    <source>
        <dbReference type="ARBA" id="ARBA00022598"/>
    </source>
</evidence>
<feature type="domain" description="AMP-dependent synthetase/ligase" evidence="5">
    <location>
        <begin position="104"/>
        <end position="480"/>
    </location>
</feature>
<dbReference type="NCBIfam" id="NF002937">
    <property type="entry name" value="PRK03584.1"/>
    <property type="match status" value="1"/>
</dbReference>
<dbReference type="Gene3D" id="3.30.300.30">
    <property type="match status" value="1"/>
</dbReference>
<dbReference type="CDD" id="cd05943">
    <property type="entry name" value="AACS"/>
    <property type="match status" value="1"/>
</dbReference>
<dbReference type="Pfam" id="PF16177">
    <property type="entry name" value="ACAS_N"/>
    <property type="match status" value="1"/>
</dbReference>
<dbReference type="InterPro" id="IPR000873">
    <property type="entry name" value="AMP-dep_synth/lig_dom"/>
</dbReference>
<dbReference type="Gene3D" id="3.40.50.12780">
    <property type="entry name" value="N-terminal domain of ligase-like"/>
    <property type="match status" value="1"/>
</dbReference>
<keyword evidence="4" id="KW-0067">ATP-binding</keyword>
<dbReference type="InterPro" id="IPR020845">
    <property type="entry name" value="AMP-binding_CS"/>
</dbReference>
<dbReference type="PANTHER" id="PTHR42921:SF1">
    <property type="entry name" value="ACETOACETYL-COA SYNTHETASE"/>
    <property type="match status" value="1"/>
</dbReference>
<accession>A0ABS2PWK9</accession>